<dbReference type="Proteomes" id="UP000027471">
    <property type="component" value="Unassembled WGS sequence"/>
</dbReference>
<evidence type="ECO:0000313" key="1">
    <source>
        <dbReference type="EMBL" id="KEO61137.1"/>
    </source>
</evidence>
<keyword evidence="2" id="KW-1185">Reference proteome</keyword>
<sequence>MQRVAELGHAAIVRNFFGEETSLTELKFFFIFCPNNSGTTILSQYFASQTSGYLPPFGNNEGQMAPAVTEMMRTRPWDQDQKFDWAFIRKEWEALAAGDMFVEASPPNLIRVDDIKAVFGQDSSGLISICNPYQHISSAYRRYHKDPKLVARNWLRKARQIMKLRQEYPFFPFVRYEDFVERPSVVNDIFGVRIKDSDLPGKKRSGISGIKSAYCRSIGFFTSEEVISISNILATERDVVGHLGYSLSGSEILDIARERDPEEFLTGQNNRREFDRRLSAKVRVK</sequence>
<organism evidence="1 2">
    <name type="scientific">Thioclava indica</name>
    <dbReference type="NCBI Taxonomy" id="1353528"/>
    <lineage>
        <taxon>Bacteria</taxon>
        <taxon>Pseudomonadati</taxon>
        <taxon>Pseudomonadota</taxon>
        <taxon>Alphaproteobacteria</taxon>
        <taxon>Rhodobacterales</taxon>
        <taxon>Paracoccaceae</taxon>
        <taxon>Thioclava</taxon>
    </lineage>
</organism>
<proteinExistence type="predicted"/>
<dbReference type="Gene3D" id="3.40.50.300">
    <property type="entry name" value="P-loop containing nucleotide triphosphate hydrolases"/>
    <property type="match status" value="1"/>
</dbReference>
<dbReference type="EMBL" id="AUNB01000010">
    <property type="protein sequence ID" value="KEO61137.1"/>
    <property type="molecule type" value="Genomic_DNA"/>
</dbReference>
<accession>A0A074KHX5</accession>
<evidence type="ECO:0008006" key="3">
    <source>
        <dbReference type="Google" id="ProtNLM"/>
    </source>
</evidence>
<dbReference type="SUPFAM" id="SSF52540">
    <property type="entry name" value="P-loop containing nucleoside triphosphate hydrolases"/>
    <property type="match status" value="1"/>
</dbReference>
<name>A0A074KHX5_9RHOB</name>
<dbReference type="AlphaFoldDB" id="A0A074KHX5"/>
<dbReference type="InterPro" id="IPR027417">
    <property type="entry name" value="P-loop_NTPase"/>
</dbReference>
<evidence type="ECO:0000313" key="2">
    <source>
        <dbReference type="Proteomes" id="UP000027471"/>
    </source>
</evidence>
<comment type="caution">
    <text evidence="1">The sequence shown here is derived from an EMBL/GenBank/DDBJ whole genome shotgun (WGS) entry which is preliminary data.</text>
</comment>
<gene>
    <name evidence="1" type="ORF">DT23_10400</name>
</gene>
<reference evidence="1 2" key="1">
    <citation type="journal article" date="2015" name="Antonie Van Leeuwenhoek">
        <title>Thioclava indica sp. nov., isolated from surface seawater of the Indian Ocean.</title>
        <authorList>
            <person name="Liu Y."/>
            <person name="Lai Q."/>
            <person name="Du J."/>
            <person name="Xu H."/>
            <person name="Jiang L."/>
            <person name="Shao Z."/>
        </authorList>
    </citation>
    <scope>NUCLEOTIDE SEQUENCE [LARGE SCALE GENOMIC DNA]</scope>
    <source>
        <strain evidence="1 2">DT23-4</strain>
    </source>
</reference>
<dbReference type="eggNOG" id="ENOG5033JX4">
    <property type="taxonomic scope" value="Bacteria"/>
</dbReference>
<protein>
    <recommendedName>
        <fullName evidence="3">Sulfotransferase domain-containing protein</fullName>
    </recommendedName>
</protein>